<evidence type="ECO:0000256" key="1">
    <source>
        <dbReference type="SAM" id="MobiDB-lite"/>
    </source>
</evidence>
<dbReference type="Proteomes" id="UP000076580">
    <property type="component" value="Chromosome 01"/>
</dbReference>
<feature type="region of interest" description="Disordered" evidence="1">
    <location>
        <begin position="1"/>
        <end position="82"/>
    </location>
</feature>
<dbReference type="GeneID" id="63715926"/>
<keyword evidence="3" id="KW-1185">Reference proteome</keyword>
<sequence length="82" mass="8455">MARQSRDSSGTSDGHGPWCIVPGPHWNLEAPSDEADKSSLALPNAMNGQFSSSSDSADVGYLPSSAVPEAGRSRIASLHGST</sequence>
<feature type="compositionally biased region" description="Polar residues" evidence="1">
    <location>
        <begin position="46"/>
        <end position="56"/>
    </location>
</feature>
<comment type="caution">
    <text evidence="2">The sequence shown here is derived from an EMBL/GenBank/DDBJ whole genome shotgun (WGS) entry which is preliminary data.</text>
</comment>
<gene>
    <name evidence="2" type="ORF">DCS_03283</name>
</gene>
<reference evidence="2 3" key="1">
    <citation type="journal article" date="2016" name="Sci. Rep.">
        <title>Insights into Adaptations to a Near-Obligate Nematode Endoparasitic Lifestyle from the Finished Genome of Drechmeria coniospora.</title>
        <authorList>
            <person name="Zhang L."/>
            <person name="Zhou Z."/>
            <person name="Guo Q."/>
            <person name="Fokkens L."/>
            <person name="Miskei M."/>
            <person name="Pocsi I."/>
            <person name="Zhang W."/>
            <person name="Chen M."/>
            <person name="Wang L."/>
            <person name="Sun Y."/>
            <person name="Donzelli B.G."/>
            <person name="Gibson D.M."/>
            <person name="Nelson D.R."/>
            <person name="Luo J.G."/>
            <person name="Rep M."/>
            <person name="Liu H."/>
            <person name="Yang S."/>
            <person name="Wang J."/>
            <person name="Krasnoff S.B."/>
            <person name="Xu Y."/>
            <person name="Molnar I."/>
            <person name="Lin M."/>
        </authorList>
    </citation>
    <scope>NUCLEOTIDE SEQUENCE [LARGE SCALE GENOMIC DNA]</scope>
    <source>
        <strain evidence="2 3">ARSEF 6962</strain>
    </source>
</reference>
<protein>
    <submittedName>
        <fullName evidence="2">Uncharacterized protein</fullName>
    </submittedName>
</protein>
<dbReference type="InParanoid" id="A0A151GYF9"/>
<proteinExistence type="predicted"/>
<evidence type="ECO:0000313" key="2">
    <source>
        <dbReference type="EMBL" id="KYK62136.1"/>
    </source>
</evidence>
<evidence type="ECO:0000313" key="3">
    <source>
        <dbReference type="Proteomes" id="UP000076580"/>
    </source>
</evidence>
<accession>A0A151GYF9</accession>
<dbReference type="RefSeq" id="XP_040661488.1">
    <property type="nucleotide sequence ID" value="XM_040800605.1"/>
</dbReference>
<name>A0A151GYF9_DRECN</name>
<organism evidence="2 3">
    <name type="scientific">Drechmeria coniospora</name>
    <name type="common">Nematophagous fungus</name>
    <name type="synonym">Meria coniospora</name>
    <dbReference type="NCBI Taxonomy" id="98403"/>
    <lineage>
        <taxon>Eukaryota</taxon>
        <taxon>Fungi</taxon>
        <taxon>Dikarya</taxon>
        <taxon>Ascomycota</taxon>
        <taxon>Pezizomycotina</taxon>
        <taxon>Sordariomycetes</taxon>
        <taxon>Hypocreomycetidae</taxon>
        <taxon>Hypocreales</taxon>
        <taxon>Ophiocordycipitaceae</taxon>
        <taxon>Drechmeria</taxon>
    </lineage>
</organism>
<dbReference type="AlphaFoldDB" id="A0A151GYF9"/>
<dbReference type="EMBL" id="LAYC01000001">
    <property type="protein sequence ID" value="KYK62136.1"/>
    <property type="molecule type" value="Genomic_DNA"/>
</dbReference>